<evidence type="ECO:0000313" key="2">
    <source>
        <dbReference type="EMBL" id="CAG9278738.1"/>
    </source>
</evidence>
<feature type="non-terminal residue" evidence="2">
    <location>
        <position position="1"/>
    </location>
</feature>
<accession>A0A8J9SPU2</accession>
<dbReference type="SUPFAM" id="SSF56112">
    <property type="entry name" value="Protein kinase-like (PK-like)"/>
    <property type="match status" value="1"/>
</dbReference>
<dbReference type="Proteomes" id="UP000836788">
    <property type="component" value="Chromosome 10"/>
</dbReference>
<dbReference type="Gene3D" id="1.10.510.10">
    <property type="entry name" value="Transferase(Phosphotransferase) domain 1"/>
    <property type="match status" value="1"/>
</dbReference>
<dbReference type="EMBL" id="OU594951">
    <property type="protein sequence ID" value="CAG9278738.1"/>
    <property type="molecule type" value="Genomic_DNA"/>
</dbReference>
<organism evidence="2">
    <name type="scientific">Phaeodactylum tricornutum</name>
    <name type="common">Diatom</name>
    <dbReference type="NCBI Taxonomy" id="2850"/>
    <lineage>
        <taxon>Eukaryota</taxon>
        <taxon>Sar</taxon>
        <taxon>Stramenopiles</taxon>
        <taxon>Ochrophyta</taxon>
        <taxon>Bacillariophyta</taxon>
        <taxon>Bacillariophyceae</taxon>
        <taxon>Bacillariophycidae</taxon>
        <taxon>Naviculales</taxon>
        <taxon>Phaeodactylaceae</taxon>
        <taxon>Phaeodactylum</taxon>
    </lineage>
</organism>
<gene>
    <name evidence="2" type="ORF">PTTT1_LOCUS7871</name>
</gene>
<reference evidence="2" key="1">
    <citation type="submission" date="2022-02" db="EMBL/GenBank/DDBJ databases">
        <authorList>
            <person name="Giguere J D."/>
        </authorList>
    </citation>
    <scope>NUCLEOTIDE SEQUENCE</scope>
    <source>
        <strain evidence="2">CCAP 1055/1</strain>
    </source>
</reference>
<dbReference type="InterPro" id="IPR011009">
    <property type="entry name" value="Kinase-like_dom_sf"/>
</dbReference>
<dbReference type="PANTHER" id="PTHR24347">
    <property type="entry name" value="SERINE/THREONINE-PROTEIN KINASE"/>
    <property type="match status" value="1"/>
</dbReference>
<evidence type="ECO:0000259" key="1">
    <source>
        <dbReference type="PROSITE" id="PS50011"/>
    </source>
</evidence>
<sequence>TNMHFALKVINLAMVKEDKIDQLKNEIEILKTLDHKNIIKAFETFQMRANKKLMIVMELCTGGDLFARLPYSERHATVCIKQILSAISYMH</sequence>
<proteinExistence type="predicted"/>
<dbReference type="AlphaFoldDB" id="A0A8J9SPU2"/>
<protein>
    <recommendedName>
        <fullName evidence="1">Protein kinase domain-containing protein</fullName>
    </recommendedName>
</protein>
<dbReference type="Pfam" id="PF00069">
    <property type="entry name" value="Pkinase"/>
    <property type="match status" value="1"/>
</dbReference>
<dbReference type="PROSITE" id="PS50011">
    <property type="entry name" value="PROTEIN_KINASE_DOM"/>
    <property type="match status" value="1"/>
</dbReference>
<dbReference type="GO" id="GO:0005524">
    <property type="term" value="F:ATP binding"/>
    <property type="evidence" value="ECO:0007669"/>
    <property type="project" value="InterPro"/>
</dbReference>
<name>A0A8J9SPU2_PHATR</name>
<dbReference type="InterPro" id="IPR000719">
    <property type="entry name" value="Prot_kinase_dom"/>
</dbReference>
<feature type="non-terminal residue" evidence="2">
    <location>
        <position position="91"/>
    </location>
</feature>
<dbReference type="GO" id="GO:0004672">
    <property type="term" value="F:protein kinase activity"/>
    <property type="evidence" value="ECO:0007669"/>
    <property type="project" value="InterPro"/>
</dbReference>
<feature type="domain" description="Protein kinase" evidence="1">
    <location>
        <begin position="1"/>
        <end position="91"/>
    </location>
</feature>